<dbReference type="AlphaFoldDB" id="A0A367Y6R0"/>
<evidence type="ECO:0000259" key="3">
    <source>
        <dbReference type="Pfam" id="PF20469"/>
    </source>
</evidence>
<gene>
    <name evidence="4" type="ORF">DTO57_02670</name>
</gene>
<feature type="domain" description="ATPase AAA-type core" evidence="2">
    <location>
        <begin position="26"/>
        <end position="308"/>
    </location>
</feature>
<dbReference type="InterPro" id="IPR027417">
    <property type="entry name" value="P-loop_NTPase"/>
</dbReference>
<dbReference type="Pfam" id="PF13304">
    <property type="entry name" value="AAA_21"/>
    <property type="match status" value="1"/>
</dbReference>
<organism evidence="4 5">
    <name type="scientific">Microbacterium sorbitolivorans</name>
    <dbReference type="NCBI Taxonomy" id="1867410"/>
    <lineage>
        <taxon>Bacteria</taxon>
        <taxon>Bacillati</taxon>
        <taxon>Actinomycetota</taxon>
        <taxon>Actinomycetes</taxon>
        <taxon>Micrococcales</taxon>
        <taxon>Microbacteriaceae</taxon>
        <taxon>Microbacterium</taxon>
    </lineage>
</organism>
<sequence>MRLSKIKFENYARLVDREIEVREHLVLVGANDVGKSSFLRMLDLTLGASVAQLYANITVNDFRDSAIPLIIEVTLADLDPEAEGAYFPDEIRIEPSTNVATLTIQLRAEADDDDSVSIQRSAPSGGTGRQLSRDQVARLGWKFLSATSQVRDLREDKRSAVDDMLEVIELGDEKNAFDSLAAAFQDNLNSSEKLGELRTKLASQLSKALPEQIKREHLSFVSGASADQDVLSDVRLQVQKNGVTHNLSEQSDGTRALYAIALYDLMSVGANIVGIDEPEIHLHPTSQRSLARLLRSSASQKVIATHSSDIVGAFDPDSVVVVRNGGQVVQPQAGFMSDDEKMRIRWWVRDRLEPLTAAHVIAVEGISDRIILEQVATLTERDLDRIGATVLEAGGANEMVPIEKLFGDRGFNIPMALLIDEDAEAATAEKLEVPVEQLPQHSVWVSRVDLEDEYVDALGPEVVWQALVSGGHFASNQLRQCEASGPGGERTAADVASFCRKKSDYKVRAAMSVASVMTEAAARKIKSINDLLSEIVGA</sequence>
<dbReference type="RefSeq" id="WP_114116660.1">
    <property type="nucleotide sequence ID" value="NZ_BMHU01000001.1"/>
</dbReference>
<dbReference type="Proteomes" id="UP000253508">
    <property type="component" value="Unassembled WGS sequence"/>
</dbReference>
<keyword evidence="5" id="KW-1185">Reference proteome</keyword>
<feature type="domain" description="OLD protein-like TOPRIM" evidence="3">
    <location>
        <begin position="357"/>
        <end position="422"/>
    </location>
</feature>
<dbReference type="Gene3D" id="3.40.50.300">
    <property type="entry name" value="P-loop containing nucleotide triphosphate hydrolases"/>
    <property type="match status" value="1"/>
</dbReference>
<protein>
    <submittedName>
        <fullName evidence="4">DUF2813 domain-containing protein</fullName>
    </submittedName>
</protein>
<reference evidence="4 5" key="1">
    <citation type="submission" date="2018-07" db="EMBL/GenBank/DDBJ databases">
        <title>Microbacterium endoborsara sp. nov., a novel actinobacterium isolated from Borszczowia aralocaspica.</title>
        <authorList>
            <person name="An D."/>
        </authorList>
    </citation>
    <scope>NUCLEOTIDE SEQUENCE [LARGE SCALE GENOMIC DNA]</scope>
    <source>
        <strain evidence="4 5">C1.15228</strain>
    </source>
</reference>
<dbReference type="EMBL" id="QORO01000001">
    <property type="protein sequence ID" value="RCK61555.1"/>
    <property type="molecule type" value="Genomic_DNA"/>
</dbReference>
<dbReference type="InterPro" id="IPR051396">
    <property type="entry name" value="Bact_Antivir_Def_Nuclease"/>
</dbReference>
<accession>A0A367Y6R0</accession>
<dbReference type="PANTHER" id="PTHR43581:SF4">
    <property type="entry name" value="ATP_GTP PHOSPHATASE"/>
    <property type="match status" value="1"/>
</dbReference>
<dbReference type="InterPro" id="IPR034139">
    <property type="entry name" value="TOPRIM_OLD"/>
</dbReference>
<dbReference type="GO" id="GO:0005524">
    <property type="term" value="F:ATP binding"/>
    <property type="evidence" value="ECO:0007669"/>
    <property type="project" value="InterPro"/>
</dbReference>
<evidence type="ECO:0000313" key="5">
    <source>
        <dbReference type="Proteomes" id="UP000253508"/>
    </source>
</evidence>
<dbReference type="SUPFAM" id="SSF52540">
    <property type="entry name" value="P-loop containing nucleoside triphosphate hydrolases"/>
    <property type="match status" value="1"/>
</dbReference>
<dbReference type="Pfam" id="PF20469">
    <property type="entry name" value="OLD-like_TOPRIM"/>
    <property type="match status" value="1"/>
</dbReference>
<evidence type="ECO:0000259" key="2">
    <source>
        <dbReference type="Pfam" id="PF13304"/>
    </source>
</evidence>
<evidence type="ECO:0000313" key="4">
    <source>
        <dbReference type="EMBL" id="RCK61555.1"/>
    </source>
</evidence>
<proteinExistence type="predicted"/>
<dbReference type="GO" id="GO:0016887">
    <property type="term" value="F:ATP hydrolysis activity"/>
    <property type="evidence" value="ECO:0007669"/>
    <property type="project" value="InterPro"/>
</dbReference>
<comment type="caution">
    <text evidence="4">The sequence shown here is derived from an EMBL/GenBank/DDBJ whole genome shotgun (WGS) entry which is preliminary data.</text>
</comment>
<feature type="region of interest" description="Disordered" evidence="1">
    <location>
        <begin position="113"/>
        <end position="132"/>
    </location>
</feature>
<dbReference type="InterPro" id="IPR003959">
    <property type="entry name" value="ATPase_AAA_core"/>
</dbReference>
<dbReference type="PANTHER" id="PTHR43581">
    <property type="entry name" value="ATP/GTP PHOSPHATASE"/>
    <property type="match status" value="1"/>
</dbReference>
<name>A0A367Y6R0_9MICO</name>
<evidence type="ECO:0000256" key="1">
    <source>
        <dbReference type="SAM" id="MobiDB-lite"/>
    </source>
</evidence>
<dbReference type="OrthoDB" id="3237462at2"/>
<dbReference type="CDD" id="cd01026">
    <property type="entry name" value="TOPRIM_OLD"/>
    <property type="match status" value="1"/>
</dbReference>